<gene>
    <name evidence="2" type="ORF">BJ508DRAFT_303400</name>
</gene>
<proteinExistence type="predicted"/>
<keyword evidence="1" id="KW-0732">Signal</keyword>
<protein>
    <recommendedName>
        <fullName evidence="4">Secreted protein</fullName>
    </recommendedName>
</protein>
<keyword evidence="3" id="KW-1185">Reference proteome</keyword>
<reference evidence="2 3" key="1">
    <citation type="journal article" date="2018" name="Nat. Ecol. Evol.">
        <title>Pezizomycetes genomes reveal the molecular basis of ectomycorrhizal truffle lifestyle.</title>
        <authorList>
            <person name="Murat C."/>
            <person name="Payen T."/>
            <person name="Noel B."/>
            <person name="Kuo A."/>
            <person name="Morin E."/>
            <person name="Chen J."/>
            <person name="Kohler A."/>
            <person name="Krizsan K."/>
            <person name="Balestrini R."/>
            <person name="Da Silva C."/>
            <person name="Montanini B."/>
            <person name="Hainaut M."/>
            <person name="Levati E."/>
            <person name="Barry K.W."/>
            <person name="Belfiori B."/>
            <person name="Cichocki N."/>
            <person name="Clum A."/>
            <person name="Dockter R.B."/>
            <person name="Fauchery L."/>
            <person name="Guy J."/>
            <person name="Iotti M."/>
            <person name="Le Tacon F."/>
            <person name="Lindquist E.A."/>
            <person name="Lipzen A."/>
            <person name="Malagnac F."/>
            <person name="Mello A."/>
            <person name="Molinier V."/>
            <person name="Miyauchi S."/>
            <person name="Poulain J."/>
            <person name="Riccioni C."/>
            <person name="Rubini A."/>
            <person name="Sitrit Y."/>
            <person name="Splivallo R."/>
            <person name="Traeger S."/>
            <person name="Wang M."/>
            <person name="Zifcakova L."/>
            <person name="Wipf D."/>
            <person name="Zambonelli A."/>
            <person name="Paolocci F."/>
            <person name="Nowrousian M."/>
            <person name="Ottonello S."/>
            <person name="Baldrian P."/>
            <person name="Spatafora J.W."/>
            <person name="Henrissat B."/>
            <person name="Nagy L.G."/>
            <person name="Aury J.M."/>
            <person name="Wincker P."/>
            <person name="Grigoriev I.V."/>
            <person name="Bonfante P."/>
            <person name="Martin F.M."/>
        </authorList>
    </citation>
    <scope>NUCLEOTIDE SEQUENCE [LARGE SCALE GENOMIC DNA]</scope>
    <source>
        <strain evidence="2 3">RN42</strain>
    </source>
</reference>
<evidence type="ECO:0008006" key="4">
    <source>
        <dbReference type="Google" id="ProtNLM"/>
    </source>
</evidence>
<feature type="signal peptide" evidence="1">
    <location>
        <begin position="1"/>
        <end position="29"/>
    </location>
</feature>
<evidence type="ECO:0000313" key="3">
    <source>
        <dbReference type="Proteomes" id="UP000275078"/>
    </source>
</evidence>
<accession>A0A3N4IFS1</accession>
<name>A0A3N4IFS1_ASCIM</name>
<dbReference type="EMBL" id="ML119656">
    <property type="protein sequence ID" value="RPA85012.1"/>
    <property type="molecule type" value="Genomic_DNA"/>
</dbReference>
<dbReference type="Proteomes" id="UP000275078">
    <property type="component" value="Unassembled WGS sequence"/>
</dbReference>
<dbReference type="AlphaFoldDB" id="A0A3N4IFS1"/>
<evidence type="ECO:0000313" key="2">
    <source>
        <dbReference type="EMBL" id="RPA85012.1"/>
    </source>
</evidence>
<feature type="chain" id="PRO_5018265428" description="Secreted protein" evidence="1">
    <location>
        <begin position="30"/>
        <end position="306"/>
    </location>
</feature>
<organism evidence="2 3">
    <name type="scientific">Ascobolus immersus RN42</name>
    <dbReference type="NCBI Taxonomy" id="1160509"/>
    <lineage>
        <taxon>Eukaryota</taxon>
        <taxon>Fungi</taxon>
        <taxon>Dikarya</taxon>
        <taxon>Ascomycota</taxon>
        <taxon>Pezizomycotina</taxon>
        <taxon>Pezizomycetes</taxon>
        <taxon>Pezizales</taxon>
        <taxon>Ascobolaceae</taxon>
        <taxon>Ascobolus</taxon>
    </lineage>
</organism>
<evidence type="ECO:0000256" key="1">
    <source>
        <dbReference type="SAM" id="SignalP"/>
    </source>
</evidence>
<sequence length="306" mass="34642">MHLSSFLPSGIALSKTAVLLIAIASVSSARPGPPVLERRDNQHVFQLVNKGTEQPCTGWFSTNVLQTAGFTAVKFSDSDPEAGYNDGSNFRKDILQPNFDKAKSGILKHCRLQKINFSLAGDLRESRAASYEKWMNSAAGGNKDNTLYVELICKPRSTASLDTFDMAEFLDYSRARETNRAGETIEECPDFDLNMCVKSEMEAFAKHRLLICPPDQKYRDDRGLGDPNPKRLYFNGSGCWYRNLVFLDLIQRTCGDKNNRFWGEERFEKGAKAEGILRVGTWTMNRSGKRELVWAYDIQVREPRQE</sequence>